<dbReference type="AlphaFoldDB" id="K7KCR3"/>
<evidence type="ECO:0000313" key="1">
    <source>
        <dbReference type="EMBL" id="KRH65506.1"/>
    </source>
</evidence>
<sequence>MMISCLLKSTQKNKFDLQPCSLWQRCMLSKMEKQGTELVLHVPPFPIMTVAP</sequence>
<reference evidence="1" key="3">
    <citation type="submission" date="2018-07" db="EMBL/GenBank/DDBJ databases">
        <title>WGS assembly of Glycine max.</title>
        <authorList>
            <person name="Schmutz J."/>
            <person name="Cannon S."/>
            <person name="Schlueter J."/>
            <person name="Ma J."/>
            <person name="Mitros T."/>
            <person name="Nelson W."/>
            <person name="Hyten D."/>
            <person name="Song Q."/>
            <person name="Thelen J."/>
            <person name="Cheng J."/>
            <person name="Xu D."/>
            <person name="Hellsten U."/>
            <person name="May G."/>
            <person name="Yu Y."/>
            <person name="Sakurai T."/>
            <person name="Umezawa T."/>
            <person name="Bhattacharyya M."/>
            <person name="Sandhu D."/>
            <person name="Valliyodan B."/>
            <person name="Lindquist E."/>
            <person name="Peto M."/>
            <person name="Grant D."/>
            <person name="Shu S."/>
            <person name="Goodstein D."/>
            <person name="Barry K."/>
            <person name="Futrell-Griggs M."/>
            <person name="Abernathy B."/>
            <person name="Du J."/>
            <person name="Tian Z."/>
            <person name="Zhu L."/>
            <person name="Gill N."/>
            <person name="Joshi T."/>
            <person name="Libault M."/>
            <person name="Sethuraman A."/>
            <person name="Zhang X."/>
            <person name="Shinozaki K."/>
            <person name="Nguyen H."/>
            <person name="Wing R."/>
            <person name="Cregan P."/>
            <person name="Specht J."/>
            <person name="Grimwood J."/>
            <person name="Rokhsar D."/>
            <person name="Stacey G."/>
            <person name="Shoemaker R."/>
            <person name="Jackson S."/>
        </authorList>
    </citation>
    <scope>NUCLEOTIDE SEQUENCE</scope>
    <source>
        <tissue evidence="1">Callus</tissue>
    </source>
</reference>
<dbReference type="PaxDb" id="3847-GLYMA03G05030.1"/>
<evidence type="ECO:0000313" key="2">
    <source>
        <dbReference type="EnsemblPlants" id="KRH65506"/>
    </source>
</evidence>
<dbReference type="HOGENOM" id="CLU_3091161_0_0_1"/>
<dbReference type="EnsemblPlants" id="KRH65506">
    <property type="protein sequence ID" value="KRH65506"/>
    <property type="gene ID" value="GLYMA_03G041100"/>
</dbReference>
<name>K7KCR3_SOYBN</name>
<keyword evidence="3" id="KW-1185">Reference proteome</keyword>
<dbReference type="InParanoid" id="K7KCR3"/>
<proteinExistence type="predicted"/>
<dbReference type="Proteomes" id="UP000008827">
    <property type="component" value="Chromosome 3"/>
</dbReference>
<reference evidence="2" key="2">
    <citation type="submission" date="2018-02" db="UniProtKB">
        <authorList>
            <consortium name="EnsemblPlants"/>
        </authorList>
    </citation>
    <scope>IDENTIFICATION</scope>
    <source>
        <strain evidence="2">Williams 82</strain>
    </source>
</reference>
<dbReference type="Gramene" id="KRH65506">
    <property type="protein sequence ID" value="KRH65506"/>
    <property type="gene ID" value="GLYMA_03G041100"/>
</dbReference>
<dbReference type="EMBL" id="CM000836">
    <property type="protein sequence ID" value="KRH65506.1"/>
    <property type="molecule type" value="Genomic_DNA"/>
</dbReference>
<protein>
    <submittedName>
        <fullName evidence="1 2">Uncharacterized protein</fullName>
    </submittedName>
</protein>
<evidence type="ECO:0000313" key="3">
    <source>
        <dbReference type="Proteomes" id="UP000008827"/>
    </source>
</evidence>
<organism evidence="1">
    <name type="scientific">Glycine max</name>
    <name type="common">Soybean</name>
    <name type="synonym">Glycine hispida</name>
    <dbReference type="NCBI Taxonomy" id="3847"/>
    <lineage>
        <taxon>Eukaryota</taxon>
        <taxon>Viridiplantae</taxon>
        <taxon>Streptophyta</taxon>
        <taxon>Embryophyta</taxon>
        <taxon>Tracheophyta</taxon>
        <taxon>Spermatophyta</taxon>
        <taxon>Magnoliopsida</taxon>
        <taxon>eudicotyledons</taxon>
        <taxon>Gunneridae</taxon>
        <taxon>Pentapetalae</taxon>
        <taxon>rosids</taxon>
        <taxon>fabids</taxon>
        <taxon>Fabales</taxon>
        <taxon>Fabaceae</taxon>
        <taxon>Papilionoideae</taxon>
        <taxon>50 kb inversion clade</taxon>
        <taxon>NPAAA clade</taxon>
        <taxon>indigoferoid/millettioid clade</taxon>
        <taxon>Phaseoleae</taxon>
        <taxon>Glycine</taxon>
        <taxon>Glycine subgen. Soja</taxon>
    </lineage>
</organism>
<accession>K7KCR3</accession>
<gene>
    <name evidence="1" type="ORF">GLYMA_03G041100</name>
</gene>
<reference evidence="1 2" key="1">
    <citation type="journal article" date="2010" name="Nature">
        <title>Genome sequence of the palaeopolyploid soybean.</title>
        <authorList>
            <person name="Schmutz J."/>
            <person name="Cannon S.B."/>
            <person name="Schlueter J."/>
            <person name="Ma J."/>
            <person name="Mitros T."/>
            <person name="Nelson W."/>
            <person name="Hyten D.L."/>
            <person name="Song Q."/>
            <person name="Thelen J.J."/>
            <person name="Cheng J."/>
            <person name="Xu D."/>
            <person name="Hellsten U."/>
            <person name="May G.D."/>
            <person name="Yu Y."/>
            <person name="Sakurai T."/>
            <person name="Umezawa T."/>
            <person name="Bhattacharyya M.K."/>
            <person name="Sandhu D."/>
            <person name="Valliyodan B."/>
            <person name="Lindquist E."/>
            <person name="Peto M."/>
            <person name="Grant D."/>
            <person name="Shu S."/>
            <person name="Goodstein D."/>
            <person name="Barry K."/>
            <person name="Futrell-Griggs M."/>
            <person name="Abernathy B."/>
            <person name="Du J."/>
            <person name="Tian Z."/>
            <person name="Zhu L."/>
            <person name="Gill N."/>
            <person name="Joshi T."/>
            <person name="Libault M."/>
            <person name="Sethuraman A."/>
            <person name="Zhang X.-C."/>
            <person name="Shinozaki K."/>
            <person name="Nguyen H.T."/>
            <person name="Wing R.A."/>
            <person name="Cregan P."/>
            <person name="Specht J."/>
            <person name="Grimwood J."/>
            <person name="Rokhsar D."/>
            <person name="Stacey G."/>
            <person name="Shoemaker R.C."/>
            <person name="Jackson S.A."/>
        </authorList>
    </citation>
    <scope>NUCLEOTIDE SEQUENCE</scope>
    <source>
        <strain evidence="2">cv. Williams 82</strain>
        <tissue evidence="1">Callus</tissue>
    </source>
</reference>